<dbReference type="PANTHER" id="PTHR23112">
    <property type="entry name" value="G PROTEIN-COUPLED RECEPTOR 157-RELATED"/>
    <property type="match status" value="1"/>
</dbReference>
<proteinExistence type="predicted"/>
<dbReference type="Proteomes" id="UP000243876">
    <property type="component" value="Unassembled WGS sequence"/>
</dbReference>
<accession>A0A0D6EMT2</accession>
<evidence type="ECO:0000256" key="6">
    <source>
        <dbReference type="SAM" id="Phobius"/>
    </source>
</evidence>
<feature type="transmembrane region" description="Helical" evidence="6">
    <location>
        <begin position="295"/>
        <end position="313"/>
    </location>
</feature>
<evidence type="ECO:0000256" key="1">
    <source>
        <dbReference type="ARBA" id="ARBA00004141"/>
    </source>
</evidence>
<dbReference type="AlphaFoldDB" id="A0A0D6EMT2"/>
<protein>
    <submittedName>
        <fullName evidence="7">SPOSA6832_02853-mRNA-1:cds</fullName>
    </submittedName>
</protein>
<dbReference type="GO" id="GO:0005886">
    <property type="term" value="C:plasma membrane"/>
    <property type="evidence" value="ECO:0007669"/>
    <property type="project" value="TreeGrafter"/>
</dbReference>
<feature type="transmembrane region" description="Helical" evidence="6">
    <location>
        <begin position="70"/>
        <end position="92"/>
    </location>
</feature>
<feature type="region of interest" description="Disordered" evidence="5">
    <location>
        <begin position="379"/>
        <end position="407"/>
    </location>
</feature>
<dbReference type="EMBL" id="CENE01000012">
    <property type="protein sequence ID" value="CEQ41176.1"/>
    <property type="molecule type" value="Genomic_DNA"/>
</dbReference>
<feature type="transmembrane region" description="Helical" evidence="6">
    <location>
        <begin position="144"/>
        <end position="164"/>
    </location>
</feature>
<dbReference type="SUPFAM" id="SSF81321">
    <property type="entry name" value="Family A G protein-coupled receptor-like"/>
    <property type="match status" value="1"/>
</dbReference>
<evidence type="ECO:0000256" key="5">
    <source>
        <dbReference type="SAM" id="MobiDB-lite"/>
    </source>
</evidence>
<name>A0A0D6EMT2_SPOSA</name>
<keyword evidence="2 6" id="KW-0812">Transmembrane</keyword>
<keyword evidence="8" id="KW-1185">Reference proteome</keyword>
<feature type="transmembrane region" description="Helical" evidence="6">
    <location>
        <begin position="256"/>
        <end position="275"/>
    </location>
</feature>
<evidence type="ECO:0000256" key="3">
    <source>
        <dbReference type="ARBA" id="ARBA00022989"/>
    </source>
</evidence>
<evidence type="ECO:0000313" key="7">
    <source>
        <dbReference type="EMBL" id="CEQ41176.1"/>
    </source>
</evidence>
<comment type="subcellular location">
    <subcellularLocation>
        <location evidence="1">Membrane</location>
        <topology evidence="1">Multi-pass membrane protein</topology>
    </subcellularLocation>
</comment>
<evidence type="ECO:0000256" key="4">
    <source>
        <dbReference type="ARBA" id="ARBA00023136"/>
    </source>
</evidence>
<feature type="transmembrane region" description="Helical" evidence="6">
    <location>
        <begin position="16"/>
        <end position="42"/>
    </location>
</feature>
<gene>
    <name evidence="7" type="primary">SPOSA6832_02853</name>
</gene>
<reference evidence="8" key="1">
    <citation type="submission" date="2015-02" db="EMBL/GenBank/DDBJ databases">
        <authorList>
            <person name="Gon?alves P."/>
        </authorList>
    </citation>
    <scope>NUCLEOTIDE SEQUENCE [LARGE SCALE GENOMIC DNA]</scope>
</reference>
<sequence length="453" mass="49658">MAEGGWTPLGNQRAGMIVVAVAANLSVLSIVLLSTYIGWLLWQHSRKSPAEKVEGETRAIKFLTSSHGMLFLQLIFGDFLQALGFMLNYDWVARDALPPSASPTALCTAQGVLIQIGDLGSGFSSLFICVNLFIIIVTGRQPPLAGLWAVMAFQWIVIAILALIGPRWLERDGVPFCAFPPLGPSQLSLTLFHLSADGPAGGWCWISTIYQAERLWLHYFWVFTVAFLDLVLYAILASYLYWTARAAPKDLPGTSAVARVMLLFPLTYIITILPLSTFRASTMAGNHWPDHVQLAAGAIFTLAGTADCIIYATTRRIISFDKIGSALRRGSGSVTVGVRERGLSAFFKRRPNPPASSQSLTDGVRVDVDVDVYLPGLSPAEPSPFDPDYASFASVRPPPDGRQKQPYQVQWANVGQRPFQSLTRVSDEGTSLEGEKELDGVELRPVRWNDDRV</sequence>
<evidence type="ECO:0000313" key="8">
    <source>
        <dbReference type="Proteomes" id="UP000243876"/>
    </source>
</evidence>
<evidence type="ECO:0000256" key="2">
    <source>
        <dbReference type="ARBA" id="ARBA00022692"/>
    </source>
</evidence>
<dbReference type="GO" id="GO:0004930">
    <property type="term" value="F:G protein-coupled receptor activity"/>
    <property type="evidence" value="ECO:0007669"/>
    <property type="project" value="TreeGrafter"/>
</dbReference>
<feature type="transmembrane region" description="Helical" evidence="6">
    <location>
        <begin position="112"/>
        <end position="137"/>
    </location>
</feature>
<dbReference type="OrthoDB" id="100006at2759"/>
<dbReference type="Gene3D" id="1.20.1070.10">
    <property type="entry name" value="Rhodopsin 7-helix transmembrane proteins"/>
    <property type="match status" value="1"/>
</dbReference>
<dbReference type="GO" id="GO:0007189">
    <property type="term" value="P:adenylate cyclase-activating G protein-coupled receptor signaling pathway"/>
    <property type="evidence" value="ECO:0007669"/>
    <property type="project" value="TreeGrafter"/>
</dbReference>
<dbReference type="PANTHER" id="PTHR23112:SF37">
    <property type="entry name" value="G PROTEIN-COUPLED RECEPTOR GPR1"/>
    <property type="match status" value="1"/>
</dbReference>
<organism evidence="7 8">
    <name type="scientific">Sporidiobolus salmonicolor</name>
    <name type="common">Yeast-like fungus</name>
    <name type="synonym">Sporobolomyces salmonicolor</name>
    <dbReference type="NCBI Taxonomy" id="5005"/>
    <lineage>
        <taxon>Eukaryota</taxon>
        <taxon>Fungi</taxon>
        <taxon>Dikarya</taxon>
        <taxon>Basidiomycota</taxon>
        <taxon>Pucciniomycotina</taxon>
        <taxon>Microbotryomycetes</taxon>
        <taxon>Sporidiobolales</taxon>
        <taxon>Sporidiobolaceae</taxon>
        <taxon>Sporobolomyces</taxon>
    </lineage>
</organism>
<keyword evidence="3 6" id="KW-1133">Transmembrane helix</keyword>
<keyword evidence="4 6" id="KW-0472">Membrane</keyword>
<feature type="transmembrane region" description="Helical" evidence="6">
    <location>
        <begin position="219"/>
        <end position="244"/>
    </location>
</feature>